<gene>
    <name evidence="2" type="primary">LOC142182194</name>
</gene>
<reference evidence="2" key="2">
    <citation type="submission" date="2025-08" db="UniProtKB">
        <authorList>
            <consortium name="RefSeq"/>
        </authorList>
    </citation>
    <scope>IDENTIFICATION</scope>
    <source>
        <tissue evidence="2">Leaf</tissue>
    </source>
</reference>
<organism evidence="1 2">
    <name type="scientific">Nicotiana tabacum</name>
    <name type="common">Common tobacco</name>
    <dbReference type="NCBI Taxonomy" id="4097"/>
    <lineage>
        <taxon>Eukaryota</taxon>
        <taxon>Viridiplantae</taxon>
        <taxon>Streptophyta</taxon>
        <taxon>Embryophyta</taxon>
        <taxon>Tracheophyta</taxon>
        <taxon>Spermatophyta</taxon>
        <taxon>Magnoliopsida</taxon>
        <taxon>eudicotyledons</taxon>
        <taxon>Gunneridae</taxon>
        <taxon>Pentapetalae</taxon>
        <taxon>asterids</taxon>
        <taxon>lamiids</taxon>
        <taxon>Solanales</taxon>
        <taxon>Solanaceae</taxon>
        <taxon>Nicotianoideae</taxon>
        <taxon>Nicotianeae</taxon>
        <taxon>Nicotiana</taxon>
    </lineage>
</organism>
<name>A0AC58US57_TOBAC</name>
<reference evidence="1" key="1">
    <citation type="journal article" date="2014" name="Nat. Commun.">
        <title>The tobacco genome sequence and its comparison with those of tomato and potato.</title>
        <authorList>
            <person name="Sierro N."/>
            <person name="Battey J.N."/>
            <person name="Ouadi S."/>
            <person name="Bakaher N."/>
            <person name="Bovet L."/>
            <person name="Willig A."/>
            <person name="Goepfert S."/>
            <person name="Peitsch M.C."/>
            <person name="Ivanov N.V."/>
        </authorList>
    </citation>
    <scope>NUCLEOTIDE SEQUENCE [LARGE SCALE GENOMIC DNA]</scope>
</reference>
<evidence type="ECO:0000313" key="1">
    <source>
        <dbReference type="Proteomes" id="UP000790787"/>
    </source>
</evidence>
<proteinExistence type="predicted"/>
<evidence type="ECO:0000313" key="2">
    <source>
        <dbReference type="RefSeq" id="XP_075112338.1"/>
    </source>
</evidence>
<keyword evidence="1" id="KW-1185">Reference proteome</keyword>
<accession>A0AC58US57</accession>
<sequence length="274" mass="30357">MARALRFQAHVPLKFCGECVLTAAFLINRLPSSVLLGKYPYEGFHGHPPTFDFIRVFGCLCYVTALHNTDKLSQKAIPSIFMGYSTSQKGYRLYNIFTGTFFVSRDVSFRETVFPFKHPKSTFLHTLSSRSSPTFPVSTPPFPFDDSFPASIDSLPPTTLDSPVPPTTSEHSLPPYSSIPIFSPLHSSPIPSPTSSSPILSDPPTLLPSIHQHQDLPHTPAAPLRKSGRPSKLPLWLTDFVHQVKPSYSTPYSITDSINYSSLSPSYQTCLSSY</sequence>
<dbReference type="Proteomes" id="UP000790787">
    <property type="component" value="Chromosome 6"/>
</dbReference>
<protein>
    <submittedName>
        <fullName evidence="2">Uncharacterized protein LOC142182194</fullName>
    </submittedName>
</protein>
<dbReference type="RefSeq" id="XP_075112338.1">
    <property type="nucleotide sequence ID" value="XM_075256237.1"/>
</dbReference>